<feature type="compositionally biased region" description="Low complexity" evidence="1">
    <location>
        <begin position="21"/>
        <end position="40"/>
    </location>
</feature>
<sequence length="40" mass="4190">MGASGWGRRSSCSTRPSGLRSAWASLSPSSSTRGSRSWST</sequence>
<accession>A0A0A9ELS6</accession>
<evidence type="ECO:0000313" key="2">
    <source>
        <dbReference type="EMBL" id="JAE01665.1"/>
    </source>
</evidence>
<dbReference type="EMBL" id="GBRH01196231">
    <property type="protein sequence ID" value="JAE01665.1"/>
    <property type="molecule type" value="Transcribed_RNA"/>
</dbReference>
<dbReference type="AlphaFoldDB" id="A0A0A9ELS6"/>
<organism evidence="2">
    <name type="scientific">Arundo donax</name>
    <name type="common">Giant reed</name>
    <name type="synonym">Donax arundinaceus</name>
    <dbReference type="NCBI Taxonomy" id="35708"/>
    <lineage>
        <taxon>Eukaryota</taxon>
        <taxon>Viridiplantae</taxon>
        <taxon>Streptophyta</taxon>
        <taxon>Embryophyta</taxon>
        <taxon>Tracheophyta</taxon>
        <taxon>Spermatophyta</taxon>
        <taxon>Magnoliopsida</taxon>
        <taxon>Liliopsida</taxon>
        <taxon>Poales</taxon>
        <taxon>Poaceae</taxon>
        <taxon>PACMAD clade</taxon>
        <taxon>Arundinoideae</taxon>
        <taxon>Arundineae</taxon>
        <taxon>Arundo</taxon>
    </lineage>
</organism>
<feature type="region of interest" description="Disordered" evidence="1">
    <location>
        <begin position="1"/>
        <end position="40"/>
    </location>
</feature>
<name>A0A0A9ELS6_ARUDO</name>
<protein>
    <submittedName>
        <fullName evidence="2">Uncharacterized protein</fullName>
    </submittedName>
</protein>
<proteinExistence type="predicted"/>
<reference evidence="2" key="2">
    <citation type="journal article" date="2015" name="Data Brief">
        <title>Shoot transcriptome of the giant reed, Arundo donax.</title>
        <authorList>
            <person name="Barrero R.A."/>
            <person name="Guerrero F.D."/>
            <person name="Moolhuijzen P."/>
            <person name="Goolsby J.A."/>
            <person name="Tidwell J."/>
            <person name="Bellgard S.E."/>
            <person name="Bellgard M.I."/>
        </authorList>
    </citation>
    <scope>NUCLEOTIDE SEQUENCE</scope>
    <source>
        <tissue evidence="2">Shoot tissue taken approximately 20 cm above the soil surface</tissue>
    </source>
</reference>
<evidence type="ECO:0000256" key="1">
    <source>
        <dbReference type="SAM" id="MobiDB-lite"/>
    </source>
</evidence>
<reference evidence="2" key="1">
    <citation type="submission" date="2014-09" db="EMBL/GenBank/DDBJ databases">
        <authorList>
            <person name="Magalhaes I.L.F."/>
            <person name="Oliveira U."/>
            <person name="Santos F.R."/>
            <person name="Vidigal T.H.D.A."/>
            <person name="Brescovit A.D."/>
            <person name="Santos A.J."/>
        </authorList>
    </citation>
    <scope>NUCLEOTIDE SEQUENCE</scope>
    <source>
        <tissue evidence="2">Shoot tissue taken approximately 20 cm above the soil surface</tissue>
    </source>
</reference>